<dbReference type="Proteomes" id="UP000823598">
    <property type="component" value="Unassembled WGS sequence"/>
</dbReference>
<dbReference type="PANTHER" id="PTHR45947">
    <property type="entry name" value="SULFOQUINOVOSYL TRANSFERASE SQD2"/>
    <property type="match status" value="1"/>
</dbReference>
<dbReference type="EMBL" id="JADIMC010000032">
    <property type="protein sequence ID" value="MBO8475829.1"/>
    <property type="molecule type" value="Genomic_DNA"/>
</dbReference>
<name>A0A9D9IMV2_9BACT</name>
<dbReference type="SUPFAM" id="SSF53756">
    <property type="entry name" value="UDP-Glycosyltransferase/glycogen phosphorylase"/>
    <property type="match status" value="1"/>
</dbReference>
<organism evidence="2 3">
    <name type="scientific">Candidatus Limisoma faecipullorum</name>
    <dbReference type="NCBI Taxonomy" id="2840854"/>
    <lineage>
        <taxon>Bacteria</taxon>
        <taxon>Pseudomonadati</taxon>
        <taxon>Bacteroidota</taxon>
        <taxon>Bacteroidia</taxon>
        <taxon>Bacteroidales</taxon>
        <taxon>Candidatus Limisoma</taxon>
    </lineage>
</organism>
<dbReference type="AlphaFoldDB" id="A0A9D9IMV2"/>
<evidence type="ECO:0000313" key="2">
    <source>
        <dbReference type="EMBL" id="MBO8475829.1"/>
    </source>
</evidence>
<gene>
    <name evidence="2" type="ORF">IAB88_02415</name>
</gene>
<comment type="caution">
    <text evidence="2">The sequence shown here is derived from an EMBL/GenBank/DDBJ whole genome shotgun (WGS) entry which is preliminary data.</text>
</comment>
<dbReference type="InterPro" id="IPR050194">
    <property type="entry name" value="Glycosyltransferase_grp1"/>
</dbReference>
<dbReference type="Gene3D" id="3.40.50.2000">
    <property type="entry name" value="Glycogen Phosphorylase B"/>
    <property type="match status" value="2"/>
</dbReference>
<dbReference type="InterPro" id="IPR001296">
    <property type="entry name" value="Glyco_trans_1"/>
</dbReference>
<dbReference type="CDD" id="cd03801">
    <property type="entry name" value="GT4_PimA-like"/>
    <property type="match status" value="1"/>
</dbReference>
<sequence>MNILIINPILYTPDSGIIPARKSIKDTMIYGMCLGFIKMGCNVVLAAADEYRPIEKENYDFKVLFFKSTMVSVFPPSVLPYSLEFKKWLRKHCDEFQLVIASEVFSFQSLMASRICPEKTIVWHELALFQKRFLKIPAFLWYNVIARLFMRKLFVVPRSIAAYDFIKRYMPKTTDKYIEHGINIEKFEYTDTKEDYLMYVGQLIKRKNIPEILKNFAEYKKRSGSEIRLKLAGTGPMETELKEMAISLGIKKEVEFLGYLNHKDLNMVLKKSKGLLIDTLQDNNMVSIPEAIVSGTPVLTNSVPTNSFIVKKNNLGIVCDGWSWKELERLIAHNGEYVDNCMKFRWHLSNEYAAKMFLDFYSANIKQCVN</sequence>
<feature type="domain" description="Glycosyl transferase family 1" evidence="1">
    <location>
        <begin position="190"/>
        <end position="332"/>
    </location>
</feature>
<dbReference type="PANTHER" id="PTHR45947:SF3">
    <property type="entry name" value="SULFOQUINOVOSYL TRANSFERASE SQD2"/>
    <property type="match status" value="1"/>
</dbReference>
<proteinExistence type="predicted"/>
<evidence type="ECO:0000259" key="1">
    <source>
        <dbReference type="Pfam" id="PF00534"/>
    </source>
</evidence>
<protein>
    <submittedName>
        <fullName evidence="2">Glycosyltransferase</fullName>
    </submittedName>
</protein>
<dbReference type="GO" id="GO:0016757">
    <property type="term" value="F:glycosyltransferase activity"/>
    <property type="evidence" value="ECO:0007669"/>
    <property type="project" value="InterPro"/>
</dbReference>
<evidence type="ECO:0000313" key="3">
    <source>
        <dbReference type="Proteomes" id="UP000823598"/>
    </source>
</evidence>
<accession>A0A9D9IMV2</accession>
<reference evidence="2" key="1">
    <citation type="submission" date="2020-10" db="EMBL/GenBank/DDBJ databases">
        <authorList>
            <person name="Gilroy R."/>
        </authorList>
    </citation>
    <scope>NUCLEOTIDE SEQUENCE</scope>
    <source>
        <strain evidence="2">6919</strain>
    </source>
</reference>
<dbReference type="Pfam" id="PF00534">
    <property type="entry name" value="Glycos_transf_1"/>
    <property type="match status" value="1"/>
</dbReference>
<reference evidence="2" key="2">
    <citation type="journal article" date="2021" name="PeerJ">
        <title>Extensive microbial diversity within the chicken gut microbiome revealed by metagenomics and culture.</title>
        <authorList>
            <person name="Gilroy R."/>
            <person name="Ravi A."/>
            <person name="Getino M."/>
            <person name="Pursley I."/>
            <person name="Horton D.L."/>
            <person name="Alikhan N.F."/>
            <person name="Baker D."/>
            <person name="Gharbi K."/>
            <person name="Hall N."/>
            <person name="Watson M."/>
            <person name="Adriaenssens E.M."/>
            <person name="Foster-Nyarko E."/>
            <person name="Jarju S."/>
            <person name="Secka A."/>
            <person name="Antonio M."/>
            <person name="Oren A."/>
            <person name="Chaudhuri R.R."/>
            <person name="La Ragione R."/>
            <person name="Hildebrand F."/>
            <person name="Pallen M.J."/>
        </authorList>
    </citation>
    <scope>NUCLEOTIDE SEQUENCE</scope>
    <source>
        <strain evidence="2">6919</strain>
    </source>
</reference>